<comment type="function">
    <text evidence="1">Lipid phosphatase which dephosphorylates phosphatidylglycerophosphate (PGP) to phosphatidylglycerol (PG).</text>
</comment>
<dbReference type="RefSeq" id="WP_093147625.1">
    <property type="nucleotide sequence ID" value="NZ_FNBW01000001.1"/>
</dbReference>
<comment type="caution">
    <text evidence="4">The sequence shown here is derived from an EMBL/GenBank/DDBJ whole genome shotgun (WGS) entry which is preliminary data.</text>
</comment>
<protein>
    <recommendedName>
        <fullName evidence="1">Phosphatidylglycerophosphatase A</fullName>
        <ecNumber evidence="1">3.1.3.27</ecNumber>
    </recommendedName>
    <alternativeName>
        <fullName evidence="1">Phosphatidylglycerolphosphate phosphatase A</fullName>
    </alternativeName>
</protein>
<keyword evidence="1" id="KW-0442">Lipid degradation</keyword>
<dbReference type="Proteomes" id="UP000198615">
    <property type="component" value="Unassembled WGS sequence"/>
</dbReference>
<sequence length="165" mass="17182">MSDRPAPARPSLASPAVLIATGLGTGYLPKAPGTWGSLLAAVLAWPIAQAGGTPALLVAAVLATGVGTWATGVYMARTGTHDPGSVVIDEVAGQWLALALCPLHPLWWVVAFVAFRAADITKPFPANRIDRDMRSPFGVMLDDLVAGAYAALVVWIAAAWLWTTP</sequence>
<dbReference type="PIRSF" id="PIRSF006162">
    <property type="entry name" value="PgpA"/>
    <property type="match status" value="1"/>
</dbReference>
<dbReference type="CDD" id="cd06971">
    <property type="entry name" value="PgpA"/>
    <property type="match status" value="1"/>
</dbReference>
<evidence type="ECO:0000313" key="5">
    <source>
        <dbReference type="Proteomes" id="UP000198615"/>
    </source>
</evidence>
<evidence type="ECO:0000256" key="1">
    <source>
        <dbReference type="PIRNR" id="PIRNR006162"/>
    </source>
</evidence>
<keyword evidence="1 2" id="KW-0472">Membrane</keyword>
<dbReference type="GO" id="GO:0006655">
    <property type="term" value="P:phosphatidylglycerol biosynthetic process"/>
    <property type="evidence" value="ECO:0007669"/>
    <property type="project" value="UniProtKB-UniPathway"/>
</dbReference>
<keyword evidence="2" id="KW-1133">Transmembrane helix</keyword>
<dbReference type="InterPro" id="IPR026037">
    <property type="entry name" value="PgpA"/>
</dbReference>
<accession>A0A8G2EWT2</accession>
<dbReference type="AlphaFoldDB" id="A0A8G2EWT2"/>
<evidence type="ECO:0000256" key="2">
    <source>
        <dbReference type="SAM" id="Phobius"/>
    </source>
</evidence>
<dbReference type="GO" id="GO:0009395">
    <property type="term" value="P:phospholipid catabolic process"/>
    <property type="evidence" value="ECO:0007669"/>
    <property type="project" value="UniProtKB-KW"/>
</dbReference>
<keyword evidence="1" id="KW-1208">Phospholipid metabolism</keyword>
<keyword evidence="1" id="KW-0378">Hydrolase</keyword>
<dbReference type="PANTHER" id="PTHR36305">
    <property type="entry name" value="PHOSPHATIDYLGLYCEROPHOSPHATASE A"/>
    <property type="match status" value="1"/>
</dbReference>
<evidence type="ECO:0000259" key="3">
    <source>
        <dbReference type="Pfam" id="PF04608"/>
    </source>
</evidence>
<keyword evidence="1 2" id="KW-0812">Transmembrane</keyword>
<feature type="transmembrane region" description="Helical" evidence="2">
    <location>
        <begin position="139"/>
        <end position="162"/>
    </location>
</feature>
<name>A0A8G2EWT2_9PROT</name>
<dbReference type="InterPro" id="IPR007686">
    <property type="entry name" value="YutG/PgpA"/>
</dbReference>
<keyword evidence="1" id="KW-0479">Metal-binding</keyword>
<dbReference type="GO" id="GO:0046872">
    <property type="term" value="F:metal ion binding"/>
    <property type="evidence" value="ECO:0007669"/>
    <property type="project" value="UniProtKB-KW"/>
</dbReference>
<feature type="transmembrane region" description="Helical" evidence="2">
    <location>
        <begin position="55"/>
        <end position="75"/>
    </location>
</feature>
<comment type="pathway">
    <text evidence="1">Phospholipid metabolism; phosphatidylglycerol biosynthesis; phosphatidylglycerol from CDP-diacylglycerol: step 2/2.</text>
</comment>
<dbReference type="SUPFAM" id="SSF101307">
    <property type="entry name" value="YutG-like"/>
    <property type="match status" value="1"/>
</dbReference>
<keyword evidence="1" id="KW-0595">Phospholipid degradation</keyword>
<comment type="subcellular location">
    <subcellularLocation>
        <location evidence="1">Cell inner membrane</location>
        <topology evidence="1">Multi-pass membrane protein</topology>
    </subcellularLocation>
</comment>
<keyword evidence="1" id="KW-0443">Lipid metabolism</keyword>
<reference evidence="4 5" key="1">
    <citation type="submission" date="2016-10" db="EMBL/GenBank/DDBJ databases">
        <authorList>
            <person name="Varghese N."/>
            <person name="Submissions S."/>
        </authorList>
    </citation>
    <scope>NUCLEOTIDE SEQUENCE [LARGE SCALE GENOMIC DNA]</scope>
    <source>
        <strain evidence="4 5">DSM 18839</strain>
    </source>
</reference>
<keyword evidence="1" id="KW-1003">Cell membrane</keyword>
<comment type="cofactor">
    <cofactor evidence="1">
        <name>Mg(2+)</name>
        <dbReference type="ChEBI" id="CHEBI:18420"/>
    </cofactor>
</comment>
<dbReference type="OrthoDB" id="9804091at2"/>
<dbReference type="GO" id="GO:0008962">
    <property type="term" value="F:phosphatidylglycerophosphatase activity"/>
    <property type="evidence" value="ECO:0007669"/>
    <property type="project" value="UniProtKB-EC"/>
</dbReference>
<feature type="transmembrane region" description="Helical" evidence="2">
    <location>
        <begin position="95"/>
        <end position="118"/>
    </location>
</feature>
<feature type="domain" description="YutG/PgpA" evidence="3">
    <location>
        <begin position="18"/>
        <end position="157"/>
    </location>
</feature>
<evidence type="ECO:0000313" key="4">
    <source>
        <dbReference type="EMBL" id="SDF11419.1"/>
    </source>
</evidence>
<dbReference type="GO" id="GO:0005886">
    <property type="term" value="C:plasma membrane"/>
    <property type="evidence" value="ECO:0007669"/>
    <property type="project" value="UniProtKB-SubCell"/>
</dbReference>
<keyword evidence="5" id="KW-1185">Reference proteome</keyword>
<dbReference type="UniPathway" id="UPA00084">
    <property type="reaction ID" value="UER00504"/>
</dbReference>
<proteinExistence type="predicted"/>
<keyword evidence="1" id="KW-0460">Magnesium</keyword>
<dbReference type="PANTHER" id="PTHR36305:SF1">
    <property type="entry name" value="PHOSPHATIDYLGLYCEROPHOSPHATASE A"/>
    <property type="match status" value="1"/>
</dbReference>
<comment type="catalytic activity">
    <reaction evidence="1">
        <text>a 1,2-diacyl-sn-glycero-3-phospho-(1'-sn-glycero-3'-phosphate) + H2O = a 1,2-diacyl-sn-glycero-3-phospho-(1'-sn-glycerol) + phosphate</text>
        <dbReference type="Rhea" id="RHEA:33751"/>
        <dbReference type="ChEBI" id="CHEBI:15377"/>
        <dbReference type="ChEBI" id="CHEBI:43474"/>
        <dbReference type="ChEBI" id="CHEBI:60110"/>
        <dbReference type="ChEBI" id="CHEBI:64716"/>
        <dbReference type="EC" id="3.1.3.27"/>
    </reaction>
</comment>
<organism evidence="4 5">
    <name type="scientific">Thalassobaculum litoreum DSM 18839</name>
    <dbReference type="NCBI Taxonomy" id="1123362"/>
    <lineage>
        <taxon>Bacteria</taxon>
        <taxon>Pseudomonadati</taxon>
        <taxon>Pseudomonadota</taxon>
        <taxon>Alphaproteobacteria</taxon>
        <taxon>Rhodospirillales</taxon>
        <taxon>Thalassobaculaceae</taxon>
        <taxon>Thalassobaculum</taxon>
    </lineage>
</organism>
<gene>
    <name evidence="4" type="ORF">SAMN05660686_00313</name>
</gene>
<keyword evidence="1" id="KW-0997">Cell inner membrane</keyword>
<dbReference type="Pfam" id="PF04608">
    <property type="entry name" value="PgpA"/>
    <property type="match status" value="1"/>
</dbReference>
<dbReference type="EMBL" id="FNBW01000001">
    <property type="protein sequence ID" value="SDF11419.1"/>
    <property type="molecule type" value="Genomic_DNA"/>
</dbReference>
<dbReference type="EC" id="3.1.3.27" evidence="1"/>
<dbReference type="InterPro" id="IPR036681">
    <property type="entry name" value="PgpA-like_sf"/>
</dbReference>